<keyword evidence="5" id="KW-1185">Reference proteome</keyword>
<evidence type="ECO:0000259" key="2">
    <source>
        <dbReference type="Pfam" id="PF00561"/>
    </source>
</evidence>
<keyword evidence="1" id="KW-0812">Transmembrane</keyword>
<reference evidence="4" key="1">
    <citation type="submission" date="2021-04" db="EMBL/GenBank/DDBJ databases">
        <authorList>
            <person name="Tunstrom K."/>
        </authorList>
    </citation>
    <scope>NUCLEOTIDE SEQUENCE</scope>
</reference>
<dbReference type="GO" id="GO:0047372">
    <property type="term" value="F:monoacylglycerol lipase activity"/>
    <property type="evidence" value="ECO:0007669"/>
    <property type="project" value="TreeGrafter"/>
</dbReference>
<dbReference type="GO" id="GO:0004620">
    <property type="term" value="F:phospholipase activity"/>
    <property type="evidence" value="ECO:0007669"/>
    <property type="project" value="TreeGrafter"/>
</dbReference>
<dbReference type="GO" id="GO:0012505">
    <property type="term" value="C:endomembrane system"/>
    <property type="evidence" value="ECO:0007669"/>
    <property type="project" value="TreeGrafter"/>
</dbReference>
<dbReference type="Pfam" id="PF00561">
    <property type="entry name" value="Abhydrolase_1"/>
    <property type="match status" value="1"/>
</dbReference>
<protein>
    <submittedName>
        <fullName evidence="4">(apollo) hypothetical protein</fullName>
    </submittedName>
</protein>
<sequence length="513" mass="58264">MDTFLPITLTFNLYVHCIINTINRYIRIRSYKLYRKHGDGPSDALYQPHKLEKWGDLVIKTVHTVTNISLYTSPFICMYIYKKGLYTLEKTQSMVPLFAGVGWFIALSFVVRALGRVSNPKYLEFLKDLTNTSIDQKIYLQSIRKYDFEFNKWPVSYSVPPKTSSTWLQTNPFDRCANNDLSTYQRVAIQVLAYVAVHTFGLRLIYPGTLSLIQTSLWNILIIGRAQLVENYNGIRAKLQSADGNAIDTMFVDNRSLSDKGKILVICCEGNSGFYEIGIMPTPIKAGYSALGWNHPGFAGSTGTPFPSQEHSAIDVVMQYAINELGFEVKDIVMFGWSIGGYTATWSAVNYPEVKALVLDATFDDLLPIAQNQMPQSWSRLVREVVRSYADLNIAQMIRKYSGPVHLIRRTKDEVICLRQGLVNTNRGNNLLIKLIEARYPDVTSEELAILEKYVGLLSTQRAALERGQIEESDRKMLRLISKHMQDLVTTHCTPLPEDIFMRIMDNIAANTK</sequence>
<feature type="transmembrane region" description="Helical" evidence="1">
    <location>
        <begin position="93"/>
        <end position="114"/>
    </location>
</feature>
<feature type="transmembrane region" description="Helical" evidence="1">
    <location>
        <begin position="6"/>
        <end position="26"/>
    </location>
</feature>
<dbReference type="AlphaFoldDB" id="A0A8S3XSP3"/>
<name>A0A8S3XSP3_PARAO</name>
<dbReference type="PANTHER" id="PTHR12277">
    <property type="entry name" value="ALPHA/BETA HYDROLASE DOMAIN-CONTAINING PROTEIN"/>
    <property type="match status" value="1"/>
</dbReference>
<dbReference type="InterPro" id="IPR054518">
    <property type="entry name" value="ABHD16_N"/>
</dbReference>
<comment type="caution">
    <text evidence="4">The sequence shown here is derived from an EMBL/GenBank/DDBJ whole genome shotgun (WGS) entry which is preliminary data.</text>
</comment>
<evidence type="ECO:0000256" key="1">
    <source>
        <dbReference type="SAM" id="Phobius"/>
    </source>
</evidence>
<accession>A0A8S3XSP3</accession>
<evidence type="ECO:0000313" key="4">
    <source>
        <dbReference type="EMBL" id="CAG5039408.1"/>
    </source>
</evidence>
<dbReference type="PANTHER" id="PTHR12277:SF72">
    <property type="entry name" value="BAT5L PROTEIN"/>
    <property type="match status" value="1"/>
</dbReference>
<feature type="domain" description="AB hydrolase-1" evidence="2">
    <location>
        <begin position="264"/>
        <end position="387"/>
    </location>
</feature>
<gene>
    <name evidence="4" type="ORF">PAPOLLO_LOCUS21626</name>
</gene>
<feature type="domain" description="Phosphatidylserine Lipase ABHD16 N-terminal" evidence="3">
    <location>
        <begin position="32"/>
        <end position="149"/>
    </location>
</feature>
<evidence type="ECO:0000259" key="3">
    <source>
        <dbReference type="Pfam" id="PF22990"/>
    </source>
</evidence>
<keyword evidence="1" id="KW-1133">Transmembrane helix</keyword>
<dbReference type="InterPro" id="IPR000073">
    <property type="entry name" value="AB_hydrolase_1"/>
</dbReference>
<proteinExistence type="predicted"/>
<dbReference type="Pfam" id="PF22990">
    <property type="entry name" value="ABHD16_N"/>
    <property type="match status" value="1"/>
</dbReference>
<dbReference type="GO" id="GO:0052651">
    <property type="term" value="P:monoacylglycerol catabolic process"/>
    <property type="evidence" value="ECO:0007669"/>
    <property type="project" value="TreeGrafter"/>
</dbReference>
<keyword evidence="1" id="KW-0472">Membrane</keyword>
<dbReference type="GO" id="GO:0006660">
    <property type="term" value="P:phosphatidylserine catabolic process"/>
    <property type="evidence" value="ECO:0007669"/>
    <property type="project" value="TreeGrafter"/>
</dbReference>
<dbReference type="EMBL" id="CAJQZP010001331">
    <property type="protein sequence ID" value="CAG5039408.1"/>
    <property type="molecule type" value="Genomic_DNA"/>
</dbReference>
<dbReference type="OrthoDB" id="6412627at2759"/>
<dbReference type="Proteomes" id="UP000691718">
    <property type="component" value="Unassembled WGS sequence"/>
</dbReference>
<organism evidence="4 5">
    <name type="scientific">Parnassius apollo</name>
    <name type="common">Apollo butterfly</name>
    <name type="synonym">Papilio apollo</name>
    <dbReference type="NCBI Taxonomy" id="110799"/>
    <lineage>
        <taxon>Eukaryota</taxon>
        <taxon>Metazoa</taxon>
        <taxon>Ecdysozoa</taxon>
        <taxon>Arthropoda</taxon>
        <taxon>Hexapoda</taxon>
        <taxon>Insecta</taxon>
        <taxon>Pterygota</taxon>
        <taxon>Neoptera</taxon>
        <taxon>Endopterygota</taxon>
        <taxon>Lepidoptera</taxon>
        <taxon>Glossata</taxon>
        <taxon>Ditrysia</taxon>
        <taxon>Papilionoidea</taxon>
        <taxon>Papilionidae</taxon>
        <taxon>Parnassiinae</taxon>
        <taxon>Parnassini</taxon>
        <taxon>Parnassius</taxon>
        <taxon>Parnassius</taxon>
    </lineage>
</organism>
<evidence type="ECO:0000313" key="5">
    <source>
        <dbReference type="Proteomes" id="UP000691718"/>
    </source>
</evidence>